<organism evidence="1">
    <name type="scientific">marine metagenome</name>
    <dbReference type="NCBI Taxonomy" id="408172"/>
    <lineage>
        <taxon>unclassified sequences</taxon>
        <taxon>metagenomes</taxon>
        <taxon>ecological metagenomes</taxon>
    </lineage>
</organism>
<protein>
    <submittedName>
        <fullName evidence="1">Uncharacterized protein</fullName>
    </submittedName>
</protein>
<name>A0A383AMF6_9ZZZZ</name>
<dbReference type="EMBL" id="UINC01193408">
    <property type="protein sequence ID" value="SVE09017.1"/>
    <property type="molecule type" value="Genomic_DNA"/>
</dbReference>
<evidence type="ECO:0000313" key="1">
    <source>
        <dbReference type="EMBL" id="SVE09017.1"/>
    </source>
</evidence>
<reference evidence="1" key="1">
    <citation type="submission" date="2018-05" db="EMBL/GenBank/DDBJ databases">
        <authorList>
            <person name="Lanie J.A."/>
            <person name="Ng W.-L."/>
            <person name="Kazmierczak K.M."/>
            <person name="Andrzejewski T.M."/>
            <person name="Davidsen T.M."/>
            <person name="Wayne K.J."/>
            <person name="Tettelin H."/>
            <person name="Glass J.I."/>
            <person name="Rusch D."/>
            <person name="Podicherti R."/>
            <person name="Tsui H.-C.T."/>
            <person name="Winkler M.E."/>
        </authorList>
    </citation>
    <scope>NUCLEOTIDE SEQUENCE</scope>
</reference>
<proteinExistence type="predicted"/>
<gene>
    <name evidence="1" type="ORF">METZ01_LOCUS461871</name>
</gene>
<sequence length="76" mass="8545">MLDLLGRDWVNVHPETGRITFNDVPRHRSLEFLLLLQDLGDEIYDTVVATDLRPVDAIATSPVGEPFSPSRTTTRP</sequence>
<accession>A0A383AMF6</accession>
<dbReference type="AlphaFoldDB" id="A0A383AMF6"/>
<feature type="non-terminal residue" evidence="1">
    <location>
        <position position="76"/>
    </location>
</feature>